<evidence type="ECO:0000313" key="4">
    <source>
        <dbReference type="EMBL" id="BBL06862.1"/>
    </source>
</evidence>
<evidence type="ECO:0000256" key="1">
    <source>
        <dbReference type="ARBA" id="ARBA00017922"/>
    </source>
</evidence>
<gene>
    <name evidence="4" type="ORF">A5CPEGH6_15000</name>
</gene>
<keyword evidence="2" id="KW-0732">Signal</keyword>
<accession>A0A4Y1X1I9</accession>
<dbReference type="GeneID" id="98673476"/>
<dbReference type="Pfam" id="PF20200">
    <property type="entry name" value="DUF6562"/>
    <property type="match status" value="1"/>
</dbReference>
<dbReference type="PROSITE" id="PS51257">
    <property type="entry name" value="PROKAR_LIPOPROTEIN"/>
    <property type="match status" value="1"/>
</dbReference>
<dbReference type="AlphaFoldDB" id="A0A4Y1X1I9"/>
<feature type="domain" description="DUF6562" evidence="3">
    <location>
        <begin position="51"/>
        <end position="168"/>
    </location>
</feature>
<name>A0A4Y1X1I9_9BACT</name>
<dbReference type="OrthoDB" id="1004632at2"/>
<dbReference type="InterPro" id="IPR012640">
    <property type="entry name" value="Membr_lipoprot_lipid_attach_CS"/>
</dbReference>
<evidence type="ECO:0000313" key="5">
    <source>
        <dbReference type="Proteomes" id="UP000319374"/>
    </source>
</evidence>
<sequence length="264" mass="27829">MKKILTLFLALTVLAGCSKDESPTPAPAEPVGGAISLRSEGALENEPAAKAAPRRETAAEQALTYTFEAWTRGANPRCVLHKTAAGTLTEAAIEIALVPGSYDFLFWADYGTGAYETGDLRQVAAKKYTPAAASERDAFACVLTDVQWNGGNAVSAELKRPLAKLKMRNRKAFSTGGEAVAVTYTDVPTQYDVLTGTASAPQTLTLAFPTTTSGSDSVGEDFLFVPSSAEHTVGLSVTVGSTTRTLDVLPLRPNCTSRVTATFE</sequence>
<dbReference type="EMBL" id="AP019736">
    <property type="protein sequence ID" value="BBL06862.1"/>
    <property type="molecule type" value="Genomic_DNA"/>
</dbReference>
<organism evidence="4 5">
    <name type="scientific">Alistipes dispar</name>
    <dbReference type="NCBI Taxonomy" id="2585119"/>
    <lineage>
        <taxon>Bacteria</taxon>
        <taxon>Pseudomonadati</taxon>
        <taxon>Bacteroidota</taxon>
        <taxon>Bacteroidia</taxon>
        <taxon>Bacteroidales</taxon>
        <taxon>Rikenellaceae</taxon>
        <taxon>Alistipes</taxon>
    </lineage>
</organism>
<reference evidence="5" key="1">
    <citation type="submission" date="2019-06" db="EMBL/GenBank/DDBJ databases">
        <title>Alistipes onderdonkii subsp. vulgaris subsp. nov., Alistipes dispar sp. nov. and Alistipes communis sp. nov., isolated from human faeces, and creation of Alistipes onderdonkii subsp. onderdonkii subsp. nov.</title>
        <authorList>
            <person name="Sakamoto M."/>
            <person name="Ikeyama N."/>
            <person name="Ogata Y."/>
            <person name="Suda W."/>
            <person name="Iino T."/>
            <person name="Hattori M."/>
            <person name="Ohkuma M."/>
        </authorList>
    </citation>
    <scope>NUCLEOTIDE SEQUENCE [LARGE SCALE GENOMIC DNA]</scope>
    <source>
        <strain evidence="5">5CPEGH6</strain>
    </source>
</reference>
<dbReference type="InterPro" id="IPR046692">
    <property type="entry name" value="DUF6562"/>
</dbReference>
<keyword evidence="5" id="KW-1185">Reference proteome</keyword>
<dbReference type="KEGG" id="ada:A5CPEGH6_15000"/>
<dbReference type="Proteomes" id="UP000319374">
    <property type="component" value="Chromosome"/>
</dbReference>
<dbReference type="RefSeq" id="WP_141428718.1">
    <property type="nucleotide sequence ID" value="NZ_AP019736.1"/>
</dbReference>
<protein>
    <recommendedName>
        <fullName evidence="1">Type IV secretion system putative lipoprotein virB7</fullName>
    </recommendedName>
</protein>
<evidence type="ECO:0000259" key="3">
    <source>
        <dbReference type="Pfam" id="PF20200"/>
    </source>
</evidence>
<evidence type="ECO:0000256" key="2">
    <source>
        <dbReference type="ARBA" id="ARBA00022729"/>
    </source>
</evidence>
<dbReference type="Pfam" id="PF08139">
    <property type="entry name" value="LPAM_1"/>
    <property type="match status" value="1"/>
</dbReference>
<proteinExistence type="predicted"/>